<dbReference type="GO" id="GO:0051496">
    <property type="term" value="P:positive regulation of stress fiber assembly"/>
    <property type="evidence" value="ECO:0007669"/>
    <property type="project" value="UniProtKB-ARBA"/>
</dbReference>
<reference evidence="6 7" key="1">
    <citation type="submission" date="2017-06" db="EMBL/GenBank/DDBJ databases">
        <title>A platform for efficient transgenesis in Macrostomum lignano, a flatworm model organism for stem cell research.</title>
        <authorList>
            <person name="Berezikov E."/>
        </authorList>
    </citation>
    <scope>NUCLEOTIDE SEQUENCE [LARGE SCALE GENOMIC DNA]</scope>
    <source>
        <strain evidence="6">DV1</strain>
        <tissue evidence="6">Whole organism</tissue>
    </source>
</reference>
<feature type="compositionally biased region" description="Low complexity" evidence="3">
    <location>
        <begin position="1139"/>
        <end position="1158"/>
    </location>
</feature>
<dbReference type="Proteomes" id="UP000215902">
    <property type="component" value="Unassembled WGS sequence"/>
</dbReference>
<evidence type="ECO:0000256" key="1">
    <source>
        <dbReference type="ARBA" id="ARBA00022658"/>
    </source>
</evidence>
<dbReference type="STRING" id="282301.A0A267GJC4"/>
<dbReference type="PROSITE" id="PS50111">
    <property type="entry name" value="CHEMOTAXIS_TRANSDUC_2"/>
    <property type="match status" value="1"/>
</dbReference>
<evidence type="ECO:0000256" key="3">
    <source>
        <dbReference type="SAM" id="MobiDB-lite"/>
    </source>
</evidence>
<feature type="compositionally biased region" description="Basic and acidic residues" evidence="3">
    <location>
        <begin position="377"/>
        <end position="387"/>
    </location>
</feature>
<dbReference type="InterPro" id="IPR035899">
    <property type="entry name" value="DBL_dom_sf"/>
</dbReference>
<dbReference type="GO" id="GO:0005085">
    <property type="term" value="F:guanyl-nucleotide exchange factor activity"/>
    <property type="evidence" value="ECO:0007669"/>
    <property type="project" value="UniProtKB-KW"/>
</dbReference>
<feature type="compositionally biased region" description="Low complexity" evidence="3">
    <location>
        <begin position="274"/>
        <end position="284"/>
    </location>
</feature>
<evidence type="ECO:0000313" key="7">
    <source>
        <dbReference type="Proteomes" id="UP000215902"/>
    </source>
</evidence>
<dbReference type="CDD" id="cd00160">
    <property type="entry name" value="RhoGEF"/>
    <property type="match status" value="1"/>
</dbReference>
<feature type="region of interest" description="Disordered" evidence="3">
    <location>
        <begin position="1471"/>
        <end position="1509"/>
    </location>
</feature>
<name>A0A267GJC4_9PLAT</name>
<feature type="compositionally biased region" description="Low complexity" evidence="3">
    <location>
        <begin position="342"/>
        <end position="376"/>
    </location>
</feature>
<dbReference type="SUPFAM" id="SSF48065">
    <property type="entry name" value="DBL homology domain (DH-domain)"/>
    <property type="match status" value="1"/>
</dbReference>
<feature type="compositionally biased region" description="Low complexity" evidence="3">
    <location>
        <begin position="24"/>
        <end position="75"/>
    </location>
</feature>
<feature type="region of interest" description="Disordered" evidence="3">
    <location>
        <begin position="1030"/>
        <end position="1165"/>
    </location>
</feature>
<dbReference type="Pfam" id="PF19056">
    <property type="entry name" value="WD40_2"/>
    <property type="match status" value="1"/>
</dbReference>
<sequence>MSTTVDDGPPPSQPPVLAETPQLAEASETAVTTTTAEVTSAATEATVAAPEVTSAATEATVAAPEVTSATTEATVTAPEVTSAATEATVAAPEVTPAATEATVTAPEVTSAATEATVAAPEVTPAATEATVTAPEVTSATTEATVAAPEVTSATTEATVAAPEVTPAATEATVAAPEVTSAATEATVTAPEVTPAATEATVAAPEVTSATTEATVTAPEVTPAATEATVTAPEVTPAATEATVTAPEVTPAATEATVTAPEVTPAADAGMSQAEPTETTEPLPEAGEKPAEVAPSSPPPGSSSSTSGTPSAVSIVAQFNQIARLAPVRSPRSAKLPSRQDLPATAAAGGAAAFRFSPAPSGSGDAAGGAASDAESGAEQHARQHSDELVAASRSAQPGQQQQLTAPLLARPYVNRSRSAASTFPGRLRGRLGQGSESNSQESEATVAGDAASAEQQKQLEASSSQPELAPDESSRGSAGNTTVAAAAGAGAAASAASGDTGGSGGAQPAETTAVQQPRDKRYHIVKELVEVEKEYVESLQTLVEKYIIPLKVTGILDANVVDEIFYRVPELYAHHSIFLSMLESSWTNWSDETAIGDQIFVMFKKESVAECYCSFVENFNRSEKSLESALQQKSSLQRFVEQIQRENRRRLPLKSLIIKPVQRIPRYELLLKRLLEHTQEAHPDWEQLKQAETAVHALAMKINTLKESQQTEGAVESLRTLESLLMLADLASSQREYLRHDVVQVEGRKESVCVFTFSDQLVFASLKKRVGPQAAKKPVIRLQSSSGLDFIDSSLKYKVWLRLGLEAIEISKGRHRVAVRKSLEEVERLEEDRSLVLEILDLSTKLCTKHSHLEEVIKDALESLNRQLESARRLDSSQKQQQQQAAAAAAKGEPGGPCRIDLLTTSPGGIASYALIFGSPEKKAQWENSFLDTKMKLLYKGAQIPDFLQTLQITKIRSGMQFTCGSAIEGYNESHFRDVWICKSDGYISHLCLLSLQPEPMVSLNIPLSGCNSRVNCVCSVPAYAGLLKSRQGSEHRRRSRVHAVTEPIAEAETPADAQRPPPIPEAPPGDAAADAGESSKAEPKATPPPLVEQPLGGIGGDSSDDDSSSDSYEGADPDADESSSPEAFGKASSTQSQPATGASESAASPAGLAASPSVKSKKLSDPYKGTMWLGCEDGWIYVYYCTDNVRTTRSRQKIKQKAGVTSIIHLDGRVYACLQNGEIAVYRRKPEDGLWDFENHRTILVKEKKPLKQLVAVAGKVWCGSQKDITVVNPVSESSESTFTVGHQSGRRSVQAMVCSGYAVWIALENSTKVFLYHALSAEFLLEMDLSSAVNQKLGCCDEIVRQHKSACLRITCLLVCKDLLWVGTSAGVIAVIPLLKISSTTGAGSLKPPSVTALNYGHTGHVRFLAAVEKARGPGGVPASVGGAGVGGHRPSPVQAARRASLSPVTTLASQMLVLSGGAGFEEFASDSSGGSSGGGGTPGSGGGTPGSGGGGSGSEVGKDDTVNHLLIFQV</sequence>
<accession>A0A267GJC4</accession>
<evidence type="ECO:0000313" key="6">
    <source>
        <dbReference type="EMBL" id="PAA86143.1"/>
    </source>
</evidence>
<dbReference type="InterPro" id="IPR011047">
    <property type="entry name" value="Quinoprotein_ADH-like_sf"/>
</dbReference>
<feature type="region of interest" description="Disordered" evidence="3">
    <location>
        <begin position="325"/>
        <end position="480"/>
    </location>
</feature>
<dbReference type="Gene3D" id="1.20.900.10">
    <property type="entry name" value="Dbl homology (DH) domain"/>
    <property type="match status" value="1"/>
</dbReference>
<protein>
    <recommendedName>
        <fullName evidence="8">DH domain-containing protein</fullName>
    </recommendedName>
</protein>
<dbReference type="InterPro" id="IPR004089">
    <property type="entry name" value="MCPsignal_dom"/>
</dbReference>
<organism evidence="6 7">
    <name type="scientific">Macrostomum lignano</name>
    <dbReference type="NCBI Taxonomy" id="282301"/>
    <lineage>
        <taxon>Eukaryota</taxon>
        <taxon>Metazoa</taxon>
        <taxon>Spiralia</taxon>
        <taxon>Lophotrochozoa</taxon>
        <taxon>Platyhelminthes</taxon>
        <taxon>Rhabditophora</taxon>
        <taxon>Macrostomorpha</taxon>
        <taxon>Macrostomida</taxon>
        <taxon>Macrostomidae</taxon>
        <taxon>Macrostomum</taxon>
    </lineage>
</organism>
<dbReference type="GO" id="GO:0005737">
    <property type="term" value="C:cytoplasm"/>
    <property type="evidence" value="ECO:0007669"/>
    <property type="project" value="UniProtKB-ARBA"/>
</dbReference>
<dbReference type="SMART" id="SM00325">
    <property type="entry name" value="RhoGEF"/>
    <property type="match status" value="1"/>
</dbReference>
<feature type="region of interest" description="Disordered" evidence="3">
    <location>
        <begin position="240"/>
        <end position="311"/>
    </location>
</feature>
<dbReference type="PROSITE" id="PS50010">
    <property type="entry name" value="DH_2"/>
    <property type="match status" value="1"/>
</dbReference>
<dbReference type="Pfam" id="PF00621">
    <property type="entry name" value="RhoGEF"/>
    <property type="match status" value="1"/>
</dbReference>
<feature type="compositionally biased region" description="Low complexity" evidence="3">
    <location>
        <begin position="433"/>
        <end position="443"/>
    </location>
</feature>
<feature type="region of interest" description="Disordered" evidence="3">
    <location>
        <begin position="494"/>
        <end position="517"/>
    </location>
</feature>
<evidence type="ECO:0000259" key="5">
    <source>
        <dbReference type="PROSITE" id="PS50111"/>
    </source>
</evidence>
<dbReference type="SUPFAM" id="SSF50998">
    <property type="entry name" value="Quinoprotein alcohol dehydrogenase-like"/>
    <property type="match status" value="1"/>
</dbReference>
<dbReference type="GO" id="GO:0030036">
    <property type="term" value="P:actin cytoskeleton organization"/>
    <property type="evidence" value="ECO:0007669"/>
    <property type="project" value="TreeGrafter"/>
</dbReference>
<gene>
    <name evidence="6" type="ORF">BOX15_Mlig026874g2</name>
</gene>
<feature type="domain" description="Methyl-accepting transducer" evidence="5">
    <location>
        <begin position="27"/>
        <end position="256"/>
    </location>
</feature>
<dbReference type="GO" id="GO:0007165">
    <property type="term" value="P:signal transduction"/>
    <property type="evidence" value="ECO:0007669"/>
    <property type="project" value="UniProtKB-KW"/>
</dbReference>
<feature type="compositionally biased region" description="Polar residues" evidence="3">
    <location>
        <begin position="453"/>
        <end position="466"/>
    </location>
</feature>
<proteinExistence type="predicted"/>
<feature type="region of interest" description="Disordered" evidence="3">
    <location>
        <begin position="1"/>
        <end position="75"/>
    </location>
</feature>
<feature type="compositionally biased region" description="Polar residues" evidence="3">
    <location>
        <begin position="393"/>
        <end position="404"/>
    </location>
</feature>
<dbReference type="OrthoDB" id="4066896at2759"/>
<feature type="compositionally biased region" description="Low complexity" evidence="3">
    <location>
        <begin position="301"/>
        <end position="311"/>
    </location>
</feature>
<dbReference type="FunFam" id="1.20.900.10:FF:000003">
    <property type="entry name" value="Rho guanine nucleotide exchange factor 10 like"/>
    <property type="match status" value="1"/>
</dbReference>
<feature type="compositionally biased region" description="Low complexity" evidence="3">
    <location>
        <begin position="878"/>
        <end position="891"/>
    </location>
</feature>
<feature type="compositionally biased region" description="Low complexity" evidence="3">
    <location>
        <begin position="240"/>
        <end position="266"/>
    </location>
</feature>
<keyword evidence="1" id="KW-0344">Guanine-nucleotide releasing factor</keyword>
<feature type="region of interest" description="Disordered" evidence="3">
    <location>
        <begin position="872"/>
        <end position="893"/>
    </location>
</feature>
<feature type="compositionally biased region" description="Acidic residues" evidence="3">
    <location>
        <begin position="1103"/>
        <end position="1124"/>
    </location>
</feature>
<comment type="caution">
    <text evidence="6">The sequence shown here is derived from an EMBL/GenBank/DDBJ whole genome shotgun (WGS) entry which is preliminary data.</text>
</comment>
<feature type="compositionally biased region" description="Gly residues" evidence="3">
    <location>
        <begin position="1477"/>
        <end position="1501"/>
    </location>
</feature>
<dbReference type="PANTHER" id="PTHR12877:SF15">
    <property type="entry name" value="RHO GUANINE NUCLEOTIDE EXCHANGE FACTOR 17"/>
    <property type="match status" value="1"/>
</dbReference>
<feature type="domain" description="DH" evidence="4">
    <location>
        <begin position="520"/>
        <end position="705"/>
    </location>
</feature>
<dbReference type="InterPro" id="IPR039919">
    <property type="entry name" value="ARHGEF10/ARHGEF17"/>
</dbReference>
<feature type="region of interest" description="Disordered" evidence="3">
    <location>
        <begin position="133"/>
        <end position="155"/>
    </location>
</feature>
<evidence type="ECO:0000259" key="4">
    <source>
        <dbReference type="PROSITE" id="PS50010"/>
    </source>
</evidence>
<keyword evidence="7" id="KW-1185">Reference proteome</keyword>
<evidence type="ECO:0008006" key="8">
    <source>
        <dbReference type="Google" id="ProtNLM"/>
    </source>
</evidence>
<dbReference type="InterPro" id="IPR000219">
    <property type="entry name" value="DH_dom"/>
</dbReference>
<dbReference type="PANTHER" id="PTHR12877">
    <property type="entry name" value="RHO GUANINE NUCLEOTIDE EXCHANGE FACTOR"/>
    <property type="match status" value="1"/>
</dbReference>
<dbReference type="EMBL" id="NIVC01000292">
    <property type="protein sequence ID" value="PAA86143.1"/>
    <property type="molecule type" value="Genomic_DNA"/>
</dbReference>
<dbReference type="GO" id="GO:0016020">
    <property type="term" value="C:membrane"/>
    <property type="evidence" value="ECO:0007669"/>
    <property type="project" value="InterPro"/>
</dbReference>
<evidence type="ECO:0000256" key="2">
    <source>
        <dbReference type="PROSITE-ProRule" id="PRU00284"/>
    </source>
</evidence>
<keyword evidence="2" id="KW-0807">Transducer</keyword>